<evidence type="ECO:0000313" key="1">
    <source>
        <dbReference type="EMBL" id="KVP97993.1"/>
    </source>
</evidence>
<evidence type="ECO:0000313" key="2">
    <source>
        <dbReference type="Proteomes" id="UP000056453"/>
    </source>
</evidence>
<dbReference type="Proteomes" id="UP000056453">
    <property type="component" value="Unassembled WGS sequence"/>
</dbReference>
<sequence length="147" mass="16245">MSQSLHPDKTLVEAQLGLYFAVGPAGDANDETNADRQTNSFKALEALFNERGMSELGKSDSTVSEDFRFLPFELCACEWDGEDVDGQVVYSIWFHSGSAIEPAAAAKLRAMALEAYTAVCGPDARFVRAEMYQKWTFSERTPLVFAD</sequence>
<dbReference type="AlphaFoldDB" id="A0AAW3MVM7"/>
<reference evidence="1 2" key="1">
    <citation type="submission" date="2015-11" db="EMBL/GenBank/DDBJ databases">
        <title>Expanding the genomic diversity of Burkholderia species for the development of highly accurate diagnostics.</title>
        <authorList>
            <person name="Sahl J."/>
            <person name="Keim P."/>
            <person name="Wagner D."/>
        </authorList>
    </citation>
    <scope>NUCLEOTIDE SEQUENCE [LARGE SCALE GENOMIC DNA]</scope>
    <source>
        <strain evidence="1 2">MSMB1808WGS</strain>
    </source>
</reference>
<keyword evidence="2" id="KW-1185">Reference proteome</keyword>
<protein>
    <submittedName>
        <fullName evidence="1">Uncharacterized protein</fullName>
    </submittedName>
</protein>
<dbReference type="EMBL" id="LPBJ01000047">
    <property type="protein sequence ID" value="KVP97993.1"/>
    <property type="molecule type" value="Genomic_DNA"/>
</dbReference>
<gene>
    <name evidence="1" type="ORF">WJ96_05325</name>
</gene>
<accession>A0AAW3MVM7</accession>
<proteinExistence type="predicted"/>
<name>A0AAW3MVM7_9BURK</name>
<comment type="caution">
    <text evidence="1">The sequence shown here is derived from an EMBL/GenBank/DDBJ whole genome shotgun (WGS) entry which is preliminary data.</text>
</comment>
<organism evidence="1 2">
    <name type="scientific">Burkholderia ubonensis</name>
    <dbReference type="NCBI Taxonomy" id="101571"/>
    <lineage>
        <taxon>Bacteria</taxon>
        <taxon>Pseudomonadati</taxon>
        <taxon>Pseudomonadota</taxon>
        <taxon>Betaproteobacteria</taxon>
        <taxon>Burkholderiales</taxon>
        <taxon>Burkholderiaceae</taxon>
        <taxon>Burkholderia</taxon>
        <taxon>Burkholderia cepacia complex</taxon>
    </lineage>
</organism>
<dbReference type="RefSeq" id="WP_059954115.1">
    <property type="nucleotide sequence ID" value="NZ_LPBJ01000047.1"/>
</dbReference>